<evidence type="ECO:0000256" key="4">
    <source>
        <dbReference type="SAM" id="Phobius"/>
    </source>
</evidence>
<accession>A0ABN7VVU1</accession>
<keyword evidence="6" id="KW-1185">Reference proteome</keyword>
<dbReference type="PANTHER" id="PTHR20963">
    <property type="entry name" value="MULTIPLE INOSITOL POLYPHOSPHATE PHOSPHATASE-RELATED"/>
    <property type="match status" value="1"/>
</dbReference>
<organism evidence="5 6">
    <name type="scientific">Gigaspora margarita</name>
    <dbReference type="NCBI Taxonomy" id="4874"/>
    <lineage>
        <taxon>Eukaryota</taxon>
        <taxon>Fungi</taxon>
        <taxon>Fungi incertae sedis</taxon>
        <taxon>Mucoromycota</taxon>
        <taxon>Glomeromycotina</taxon>
        <taxon>Glomeromycetes</taxon>
        <taxon>Diversisporales</taxon>
        <taxon>Gigasporaceae</taxon>
        <taxon>Gigaspora</taxon>
    </lineage>
</organism>
<evidence type="ECO:0000313" key="5">
    <source>
        <dbReference type="EMBL" id="CAG8801941.1"/>
    </source>
</evidence>
<keyword evidence="4" id="KW-1133">Transmembrane helix</keyword>
<dbReference type="Gene3D" id="3.40.50.1240">
    <property type="entry name" value="Phosphoglycerate mutase-like"/>
    <property type="match status" value="1"/>
</dbReference>
<dbReference type="PANTHER" id="PTHR20963:SF8">
    <property type="entry name" value="MULTIPLE INOSITOL POLYPHOSPHATE PHOSPHATASE 1"/>
    <property type="match status" value="1"/>
</dbReference>
<dbReference type="SUPFAM" id="SSF53254">
    <property type="entry name" value="Phosphoglycerate mutase-like"/>
    <property type="match status" value="1"/>
</dbReference>
<name>A0ABN7VVU1_GIGMA</name>
<feature type="non-terminal residue" evidence="5">
    <location>
        <position position="159"/>
    </location>
</feature>
<comment type="subcellular location">
    <subcellularLocation>
        <location evidence="1">Membrane</location>
    </subcellularLocation>
</comment>
<keyword evidence="4" id="KW-0812">Transmembrane</keyword>
<feature type="transmembrane region" description="Helical" evidence="4">
    <location>
        <begin position="6"/>
        <end position="27"/>
    </location>
</feature>
<dbReference type="InterPro" id="IPR033379">
    <property type="entry name" value="Acid_Pase_AS"/>
</dbReference>
<dbReference type="Proteomes" id="UP000789901">
    <property type="component" value="Unassembled WGS sequence"/>
</dbReference>
<protein>
    <submittedName>
        <fullName evidence="5">36463_t:CDS:1</fullName>
    </submittedName>
</protein>
<evidence type="ECO:0000313" key="6">
    <source>
        <dbReference type="Proteomes" id="UP000789901"/>
    </source>
</evidence>
<proteinExistence type="predicted"/>
<evidence type="ECO:0000256" key="2">
    <source>
        <dbReference type="ARBA" id="ARBA00022729"/>
    </source>
</evidence>
<dbReference type="InterPro" id="IPR029033">
    <property type="entry name" value="His_PPase_superfam"/>
</dbReference>
<evidence type="ECO:0000256" key="3">
    <source>
        <dbReference type="ARBA" id="ARBA00023136"/>
    </source>
</evidence>
<reference evidence="5 6" key="1">
    <citation type="submission" date="2021-06" db="EMBL/GenBank/DDBJ databases">
        <authorList>
            <person name="Kallberg Y."/>
            <person name="Tangrot J."/>
            <person name="Rosling A."/>
        </authorList>
    </citation>
    <scope>NUCLEOTIDE SEQUENCE [LARGE SCALE GENOMIC DNA]</scope>
    <source>
        <strain evidence="5 6">120-4 pot B 10/14</strain>
    </source>
</reference>
<dbReference type="PROSITE" id="PS00616">
    <property type="entry name" value="HIS_ACID_PHOSPHAT_1"/>
    <property type="match status" value="1"/>
</dbReference>
<gene>
    <name evidence="5" type="ORF">GMARGA_LOCUS23306</name>
</gene>
<evidence type="ECO:0000256" key="1">
    <source>
        <dbReference type="ARBA" id="ARBA00004370"/>
    </source>
</evidence>
<keyword evidence="3 4" id="KW-0472">Membrane</keyword>
<dbReference type="EMBL" id="CAJVQB010023461">
    <property type="protein sequence ID" value="CAG8801941.1"/>
    <property type="molecule type" value="Genomic_DNA"/>
</dbReference>
<comment type="caution">
    <text evidence="5">The sequence shown here is derived from an EMBL/GenBank/DDBJ whole genome shotgun (WGS) entry which is preliminary data.</text>
</comment>
<sequence length="159" mass="18631">MNDALLMNVIILLYGVMDILFNALGIWHTLCKNDDGSSNLYYHDPEDLISKHYFVIEPAETAFTLDIEPISYPDQCELKQLHLLTRHGSRYPDIPDTLAFDHLEKIFANVSVAKEWYKNPFPLERNYQLIPRGEMEPYFDGKQSALRYDIFWKNVKKTT</sequence>
<keyword evidence="2" id="KW-0732">Signal</keyword>